<dbReference type="InterPro" id="IPR000888">
    <property type="entry name" value="RmlC-like"/>
</dbReference>
<dbReference type="OrthoDB" id="9800680at2"/>
<gene>
    <name evidence="8" type="primary">rfbC</name>
    <name evidence="8" type="ORF">CR492_15345</name>
</gene>
<dbReference type="NCBIfam" id="TIGR01221">
    <property type="entry name" value="rmlC"/>
    <property type="match status" value="1"/>
</dbReference>
<dbReference type="GO" id="GO:0019305">
    <property type="term" value="P:dTDP-rhamnose biosynthetic process"/>
    <property type="evidence" value="ECO:0007669"/>
    <property type="project" value="UniProtKB-UniRule"/>
</dbReference>
<dbReference type="InterPro" id="IPR011051">
    <property type="entry name" value="RmlC_Cupin_sf"/>
</dbReference>
<evidence type="ECO:0000256" key="7">
    <source>
        <dbReference type="RuleBase" id="RU364069"/>
    </source>
</evidence>
<evidence type="ECO:0000313" key="9">
    <source>
        <dbReference type="Proteomes" id="UP000236286"/>
    </source>
</evidence>
<dbReference type="CDD" id="cd00438">
    <property type="entry name" value="cupin_RmlC"/>
    <property type="match status" value="1"/>
</dbReference>
<dbReference type="RefSeq" id="WP_102844611.1">
    <property type="nucleotide sequence ID" value="NZ_PDZR01000020.1"/>
</dbReference>
<evidence type="ECO:0000256" key="5">
    <source>
        <dbReference type="PIRSR" id="PIRSR600888-1"/>
    </source>
</evidence>
<dbReference type="EC" id="5.1.3.13" evidence="3 7"/>
<feature type="active site" description="Proton acceptor" evidence="5">
    <location>
        <position position="61"/>
    </location>
</feature>
<evidence type="ECO:0000256" key="6">
    <source>
        <dbReference type="PIRSR" id="PIRSR600888-3"/>
    </source>
</evidence>
<evidence type="ECO:0000256" key="1">
    <source>
        <dbReference type="ARBA" id="ARBA00001298"/>
    </source>
</evidence>
<feature type="active site" description="Proton donor" evidence="5">
    <location>
        <position position="131"/>
    </location>
</feature>
<dbReference type="GO" id="GO:0000271">
    <property type="term" value="P:polysaccharide biosynthetic process"/>
    <property type="evidence" value="ECO:0007669"/>
    <property type="project" value="TreeGrafter"/>
</dbReference>
<dbReference type="UniPathway" id="UPA00124"/>
<accession>A0A2J7TE30</accession>
<evidence type="ECO:0000313" key="8">
    <source>
        <dbReference type="EMBL" id="PNG25024.1"/>
    </source>
</evidence>
<dbReference type="PANTHER" id="PTHR21047:SF2">
    <property type="entry name" value="THYMIDINE DIPHOSPHO-4-KETO-RHAMNOSE 3,5-EPIMERASE"/>
    <property type="match status" value="1"/>
</dbReference>
<reference evidence="8 9" key="1">
    <citation type="submission" date="2017-10" db="EMBL/GenBank/DDBJ databases">
        <title>Genome announcement of Methylocella silvestris TVC from permafrost.</title>
        <authorList>
            <person name="Wang J."/>
            <person name="Geng K."/>
            <person name="Ul-Haque F."/>
            <person name="Crombie A.T."/>
            <person name="Street L.E."/>
            <person name="Wookey P.A."/>
            <person name="Murrell J.C."/>
            <person name="Pratscher J."/>
        </authorList>
    </citation>
    <scope>NUCLEOTIDE SEQUENCE [LARGE SCALE GENOMIC DNA]</scope>
    <source>
        <strain evidence="8 9">TVC</strain>
    </source>
</reference>
<dbReference type="Proteomes" id="UP000236286">
    <property type="component" value="Unassembled WGS sequence"/>
</dbReference>
<proteinExistence type="inferred from homology"/>
<dbReference type="InterPro" id="IPR014710">
    <property type="entry name" value="RmlC-like_jellyroll"/>
</dbReference>
<dbReference type="GO" id="GO:0008830">
    <property type="term" value="F:dTDP-4-dehydrorhamnose 3,5-epimerase activity"/>
    <property type="evidence" value="ECO:0007669"/>
    <property type="project" value="UniProtKB-UniRule"/>
</dbReference>
<sequence>MIFSKTNINGVLLVVPQRREDDRGYFARTFCRDEFADRGLTDFAQCSVSFNLRKGTVRGMHFQRAPHAETKLVRCVRGAVFDVVVDLRPLSPTFRQWLGFELDAANGYALYVPQDVAHGFQTLQDETEVFYMISPAYTPGRGAGLRFDDPAISIGWPLPVSVIADADRSWPLLADWRP</sequence>
<comment type="caution">
    <text evidence="8">The sequence shown here is derived from an EMBL/GenBank/DDBJ whole genome shotgun (WGS) entry which is preliminary data.</text>
</comment>
<comment type="similarity">
    <text evidence="7">Belongs to the dTDP-4-dehydrorhamnose 3,5-epimerase family.</text>
</comment>
<dbReference type="Gene3D" id="2.60.120.10">
    <property type="entry name" value="Jelly Rolls"/>
    <property type="match status" value="1"/>
</dbReference>
<dbReference type="PANTHER" id="PTHR21047">
    <property type="entry name" value="DTDP-6-DEOXY-D-GLUCOSE-3,5 EPIMERASE"/>
    <property type="match status" value="1"/>
</dbReference>
<evidence type="ECO:0000256" key="4">
    <source>
        <dbReference type="ARBA" id="ARBA00019595"/>
    </source>
</evidence>
<evidence type="ECO:0000256" key="2">
    <source>
        <dbReference type="ARBA" id="ARBA00001997"/>
    </source>
</evidence>
<organism evidence="8 9">
    <name type="scientific">Methylocella silvestris</name>
    <dbReference type="NCBI Taxonomy" id="199596"/>
    <lineage>
        <taxon>Bacteria</taxon>
        <taxon>Pseudomonadati</taxon>
        <taxon>Pseudomonadota</taxon>
        <taxon>Alphaproteobacteria</taxon>
        <taxon>Hyphomicrobiales</taxon>
        <taxon>Beijerinckiaceae</taxon>
        <taxon>Methylocella</taxon>
    </lineage>
</organism>
<dbReference type="GO" id="GO:0005829">
    <property type="term" value="C:cytosol"/>
    <property type="evidence" value="ECO:0007669"/>
    <property type="project" value="TreeGrafter"/>
</dbReference>
<dbReference type="SUPFAM" id="SSF51182">
    <property type="entry name" value="RmlC-like cupins"/>
    <property type="match status" value="1"/>
</dbReference>
<dbReference type="EMBL" id="PDZR01000020">
    <property type="protein sequence ID" value="PNG25024.1"/>
    <property type="molecule type" value="Genomic_DNA"/>
</dbReference>
<feature type="site" description="Participates in a stacking interaction with the thymidine ring of dTDP-4-oxo-6-deoxyglucose" evidence="6">
    <location>
        <position position="137"/>
    </location>
</feature>
<dbReference type="AlphaFoldDB" id="A0A2J7TE30"/>
<evidence type="ECO:0000256" key="3">
    <source>
        <dbReference type="ARBA" id="ARBA00012098"/>
    </source>
</evidence>
<comment type="subunit">
    <text evidence="7">Homodimer.</text>
</comment>
<keyword evidence="7" id="KW-0413">Isomerase</keyword>
<comment type="catalytic activity">
    <reaction evidence="1 7">
        <text>dTDP-4-dehydro-6-deoxy-alpha-D-glucose = dTDP-4-dehydro-beta-L-rhamnose</text>
        <dbReference type="Rhea" id="RHEA:16969"/>
        <dbReference type="ChEBI" id="CHEBI:57649"/>
        <dbReference type="ChEBI" id="CHEBI:62830"/>
        <dbReference type="EC" id="5.1.3.13"/>
    </reaction>
</comment>
<comment type="pathway">
    <text evidence="7">Carbohydrate biosynthesis; dTDP-L-rhamnose biosynthesis.</text>
</comment>
<comment type="function">
    <text evidence="2 7">Catalyzes the epimerization of the C3' and C5'positions of dTDP-6-deoxy-D-xylo-4-hexulose, forming dTDP-6-deoxy-L-lyxo-4-hexulose.</text>
</comment>
<protein>
    <recommendedName>
        <fullName evidence="4 7">dTDP-4-dehydrorhamnose 3,5-epimerase</fullName>
        <ecNumber evidence="3 7">5.1.3.13</ecNumber>
    </recommendedName>
    <alternativeName>
        <fullName evidence="7">Thymidine diphospho-4-keto-rhamnose 3,5-epimerase</fullName>
    </alternativeName>
</protein>
<name>A0A2J7TE30_METSI</name>
<dbReference type="Pfam" id="PF00908">
    <property type="entry name" value="dTDP_sugar_isom"/>
    <property type="match status" value="1"/>
</dbReference>